<reference evidence="1 2" key="1">
    <citation type="journal article" date="2024" name="Genome Biol. Evol.">
        <title>Chromosome-level genome assembly of the viviparous eelpout Zoarces viviparus.</title>
        <authorList>
            <person name="Fuhrmann N."/>
            <person name="Brasseur M.V."/>
            <person name="Bakowski C.E."/>
            <person name="Podsiadlowski L."/>
            <person name="Prost S."/>
            <person name="Krehenwinkel H."/>
            <person name="Mayer C."/>
        </authorList>
    </citation>
    <scope>NUCLEOTIDE SEQUENCE [LARGE SCALE GENOMIC DNA]</scope>
    <source>
        <strain evidence="1">NO-MEL_2022_Ind0_liver</strain>
    </source>
</reference>
<dbReference type="AlphaFoldDB" id="A0AAW1ENS8"/>
<organism evidence="1 2">
    <name type="scientific">Zoarces viviparus</name>
    <name type="common">Viviparous eelpout</name>
    <name type="synonym">Blennius viviparus</name>
    <dbReference type="NCBI Taxonomy" id="48416"/>
    <lineage>
        <taxon>Eukaryota</taxon>
        <taxon>Metazoa</taxon>
        <taxon>Chordata</taxon>
        <taxon>Craniata</taxon>
        <taxon>Vertebrata</taxon>
        <taxon>Euteleostomi</taxon>
        <taxon>Actinopterygii</taxon>
        <taxon>Neopterygii</taxon>
        <taxon>Teleostei</taxon>
        <taxon>Neoteleostei</taxon>
        <taxon>Acanthomorphata</taxon>
        <taxon>Eupercaria</taxon>
        <taxon>Perciformes</taxon>
        <taxon>Cottioidei</taxon>
        <taxon>Zoarcales</taxon>
        <taxon>Zoarcidae</taxon>
        <taxon>Zoarcinae</taxon>
        <taxon>Zoarces</taxon>
    </lineage>
</organism>
<accession>A0AAW1ENS8</accession>
<keyword evidence="2" id="KW-1185">Reference proteome</keyword>
<dbReference type="EMBL" id="JBCEZU010000156">
    <property type="protein sequence ID" value="KAK9523807.1"/>
    <property type="molecule type" value="Genomic_DNA"/>
</dbReference>
<protein>
    <submittedName>
        <fullName evidence="1">Uncharacterized protein</fullName>
    </submittedName>
</protein>
<comment type="caution">
    <text evidence="1">The sequence shown here is derived from an EMBL/GenBank/DDBJ whole genome shotgun (WGS) entry which is preliminary data.</text>
</comment>
<sequence>MVWHDNRHCKIDYKSHDALGCCTQRKLKNPNPLPKLAKKRVWAANKVRRLKAEETLVTAVLNWAPSISCFTETLTHR</sequence>
<gene>
    <name evidence="1" type="ORF">VZT92_017697</name>
</gene>
<dbReference type="Proteomes" id="UP001488805">
    <property type="component" value="Unassembled WGS sequence"/>
</dbReference>
<evidence type="ECO:0000313" key="1">
    <source>
        <dbReference type="EMBL" id="KAK9523807.1"/>
    </source>
</evidence>
<evidence type="ECO:0000313" key="2">
    <source>
        <dbReference type="Proteomes" id="UP001488805"/>
    </source>
</evidence>
<name>A0AAW1ENS8_ZOAVI</name>
<proteinExistence type="predicted"/>